<gene>
    <name evidence="6" type="primary">glmM</name>
    <name evidence="11" type="ORF">IPN02_11045</name>
</gene>
<protein>
    <recommendedName>
        <fullName evidence="6">Phosphoglucosamine mutase</fullName>
        <ecNumber evidence="6">5.4.2.10</ecNumber>
    </recommendedName>
</protein>
<reference evidence="11 12" key="1">
    <citation type="submission" date="2020-10" db="EMBL/GenBank/DDBJ databases">
        <title>Connecting structure to function with the recovery of over 1000 high-quality activated sludge metagenome-assembled genomes encoding full-length rRNA genes using long-read sequencing.</title>
        <authorList>
            <person name="Singleton C.M."/>
            <person name="Petriglieri F."/>
            <person name="Kristensen J.M."/>
            <person name="Kirkegaard R.H."/>
            <person name="Michaelsen T.Y."/>
            <person name="Andersen M.H."/>
            <person name="Karst S.M."/>
            <person name="Dueholm M.S."/>
            <person name="Nielsen P.H."/>
            <person name="Albertsen M."/>
        </authorList>
    </citation>
    <scope>NUCLEOTIDE SEQUENCE [LARGE SCALE GENOMIC DNA]</scope>
    <source>
        <strain evidence="11">Lyne_18-Q3-R50-59_MAXAC.006</strain>
    </source>
</reference>
<dbReference type="InterPro" id="IPR005841">
    <property type="entry name" value="Alpha-D-phosphohexomutase_SF"/>
</dbReference>
<feature type="domain" description="Alpha-D-phosphohexomutase alpha/beta/alpha" evidence="10">
    <location>
        <begin position="269"/>
        <end position="379"/>
    </location>
</feature>
<dbReference type="GO" id="GO:0005975">
    <property type="term" value="P:carbohydrate metabolic process"/>
    <property type="evidence" value="ECO:0007669"/>
    <property type="project" value="InterPro"/>
</dbReference>
<dbReference type="Gene3D" id="3.30.310.50">
    <property type="entry name" value="Alpha-D-phosphohexomutase, C-terminal domain"/>
    <property type="match status" value="1"/>
</dbReference>
<dbReference type="InterPro" id="IPR036900">
    <property type="entry name" value="A-D-PHexomutase_C_sf"/>
</dbReference>
<dbReference type="Pfam" id="PF00408">
    <property type="entry name" value="PGM_PMM_IV"/>
    <property type="match status" value="1"/>
</dbReference>
<dbReference type="HAMAP" id="MF_01554_B">
    <property type="entry name" value="GlmM_B"/>
    <property type="match status" value="1"/>
</dbReference>
<evidence type="ECO:0000259" key="7">
    <source>
        <dbReference type="Pfam" id="PF00408"/>
    </source>
</evidence>
<dbReference type="InterPro" id="IPR006352">
    <property type="entry name" value="GlmM_bact"/>
</dbReference>
<name>A0A936TF32_9ACTN</name>
<accession>A0A936TF32</accession>
<dbReference type="InterPro" id="IPR005845">
    <property type="entry name" value="A-D-PHexomutase_a/b/a-II"/>
</dbReference>
<dbReference type="InterPro" id="IPR005844">
    <property type="entry name" value="A-D-PHexomutase_a/b/a-I"/>
</dbReference>
<feature type="binding site" evidence="6">
    <location>
        <position position="252"/>
    </location>
    <ligand>
        <name>Mg(2+)</name>
        <dbReference type="ChEBI" id="CHEBI:18420"/>
    </ligand>
</feature>
<evidence type="ECO:0000256" key="2">
    <source>
        <dbReference type="ARBA" id="ARBA00022553"/>
    </source>
</evidence>
<evidence type="ECO:0000256" key="4">
    <source>
        <dbReference type="ARBA" id="ARBA00022842"/>
    </source>
</evidence>
<comment type="cofactor">
    <cofactor evidence="6">
        <name>Mg(2+)</name>
        <dbReference type="ChEBI" id="CHEBI:18420"/>
    </cofactor>
    <text evidence="6">Binds 1 Mg(2+) ion per subunit.</text>
</comment>
<feature type="domain" description="Alpha-D-phosphohexomutase alpha/beta/alpha" evidence="9">
    <location>
        <begin position="184"/>
        <end position="265"/>
    </location>
</feature>
<organism evidence="11 12">
    <name type="scientific">Candidatus Neomicrothrix subdominans</name>
    <dbReference type="NCBI Taxonomy" id="2954438"/>
    <lineage>
        <taxon>Bacteria</taxon>
        <taxon>Bacillati</taxon>
        <taxon>Actinomycetota</taxon>
        <taxon>Acidimicrobiia</taxon>
        <taxon>Acidimicrobiales</taxon>
        <taxon>Microthrixaceae</taxon>
        <taxon>Candidatus Neomicrothrix</taxon>
    </lineage>
</organism>
<dbReference type="InterPro" id="IPR050060">
    <property type="entry name" value="Phosphoglucosamine_mutase"/>
</dbReference>
<feature type="domain" description="Alpha-D-phosphohexomutase C-terminal" evidence="7">
    <location>
        <begin position="396"/>
        <end position="451"/>
    </location>
</feature>
<comment type="PTM">
    <text evidence="6">Activated by phosphorylation.</text>
</comment>
<keyword evidence="5 6" id="KW-0413">Isomerase</keyword>
<dbReference type="EC" id="5.4.2.10" evidence="6"/>
<dbReference type="Pfam" id="PF02880">
    <property type="entry name" value="PGM_PMM_III"/>
    <property type="match status" value="1"/>
</dbReference>
<dbReference type="InterPro" id="IPR016055">
    <property type="entry name" value="A-D-PHexomutase_a/b/a-I/II/III"/>
</dbReference>
<dbReference type="PANTHER" id="PTHR42946">
    <property type="entry name" value="PHOSPHOHEXOSE MUTASE"/>
    <property type="match status" value="1"/>
</dbReference>
<evidence type="ECO:0000313" key="12">
    <source>
        <dbReference type="Proteomes" id="UP000727993"/>
    </source>
</evidence>
<evidence type="ECO:0000256" key="1">
    <source>
        <dbReference type="ARBA" id="ARBA00010231"/>
    </source>
</evidence>
<feature type="domain" description="Alpha-D-phosphohexomutase alpha/beta/alpha" evidence="8">
    <location>
        <begin position="4"/>
        <end position="128"/>
    </location>
</feature>
<evidence type="ECO:0000313" key="11">
    <source>
        <dbReference type="EMBL" id="MBK9297344.1"/>
    </source>
</evidence>
<dbReference type="Pfam" id="PF02878">
    <property type="entry name" value="PGM_PMM_I"/>
    <property type="match status" value="1"/>
</dbReference>
<dbReference type="GO" id="GO:0004615">
    <property type="term" value="F:phosphomannomutase activity"/>
    <property type="evidence" value="ECO:0007669"/>
    <property type="project" value="TreeGrafter"/>
</dbReference>
<dbReference type="EMBL" id="JADJZA010000007">
    <property type="protein sequence ID" value="MBK9297344.1"/>
    <property type="molecule type" value="Genomic_DNA"/>
</dbReference>
<sequence>MSLRFGTDGVRGVANTELTPTFALALGAAVVDAFDTTQVVIGVDTRRSGSMLAAAVSAGVASAGADAIELEVIPTPAVAREARVRNCPGVMVSASHNAFQDNGLKVFGPGGQKLSDAEQSRIESTIMAILTTGRGVRVVGPNEMAQEIPPPTGAEVGRIEWEPQVAEDYVAELVQAGGGDGALDGMVAVLDAAHGAGSAIGPRALRRLGVELRVIGDLPNGTNINDGVGSTALGPLREAVMNLDGAVGFALDGDADRCLAVDEHGNEIDGDQIIAVCALEMARAGKLDNSAVAVTVMSNLGFRKAMEAAGIGVVVTPVGDRYVVDAMAREGLVLGGEQSGHVIFADVATTGDGLLTAIRLLRVMADRRKPLGELTAEAMVRLPQKLRNVSLDVRPPDLLERIGDAVDRAEARLGDDGRVLIRPSGTEPVVRVMVEAPTAELAAEVADELATEVARAALA</sequence>
<evidence type="ECO:0000256" key="5">
    <source>
        <dbReference type="ARBA" id="ARBA00023235"/>
    </source>
</evidence>
<dbReference type="GO" id="GO:0008966">
    <property type="term" value="F:phosphoglucosamine mutase activity"/>
    <property type="evidence" value="ECO:0007669"/>
    <property type="project" value="UniProtKB-UniRule"/>
</dbReference>
<feature type="binding site" description="via phosphate group" evidence="6">
    <location>
        <position position="95"/>
    </location>
    <ligand>
        <name>Mg(2+)</name>
        <dbReference type="ChEBI" id="CHEBI:18420"/>
    </ligand>
</feature>
<comment type="function">
    <text evidence="6">Catalyzes the conversion of glucosamine-6-phosphate to glucosamine-1-phosphate.</text>
</comment>
<dbReference type="FunFam" id="3.40.120.10:FF:000002">
    <property type="entry name" value="Phosphoglucosamine mutase"/>
    <property type="match status" value="1"/>
</dbReference>
<dbReference type="GO" id="GO:0009252">
    <property type="term" value="P:peptidoglycan biosynthetic process"/>
    <property type="evidence" value="ECO:0007669"/>
    <property type="project" value="TreeGrafter"/>
</dbReference>
<feature type="binding site" evidence="6">
    <location>
        <position position="256"/>
    </location>
    <ligand>
        <name>Mg(2+)</name>
        <dbReference type="ChEBI" id="CHEBI:18420"/>
    </ligand>
</feature>
<dbReference type="Pfam" id="PF02879">
    <property type="entry name" value="PGM_PMM_II"/>
    <property type="match status" value="1"/>
</dbReference>
<keyword evidence="3 6" id="KW-0479">Metal-binding</keyword>
<keyword evidence="2 6" id="KW-0597">Phosphoprotein</keyword>
<evidence type="ECO:0000256" key="3">
    <source>
        <dbReference type="ARBA" id="ARBA00022723"/>
    </source>
</evidence>
<dbReference type="GO" id="GO:0005829">
    <property type="term" value="C:cytosol"/>
    <property type="evidence" value="ECO:0007669"/>
    <property type="project" value="TreeGrafter"/>
</dbReference>
<feature type="binding site" evidence="6">
    <location>
        <position position="254"/>
    </location>
    <ligand>
        <name>Mg(2+)</name>
        <dbReference type="ChEBI" id="CHEBI:18420"/>
    </ligand>
</feature>
<evidence type="ECO:0000259" key="8">
    <source>
        <dbReference type="Pfam" id="PF02878"/>
    </source>
</evidence>
<feature type="active site" description="Phosphoserine intermediate" evidence="6">
    <location>
        <position position="95"/>
    </location>
</feature>
<evidence type="ECO:0000256" key="6">
    <source>
        <dbReference type="HAMAP-Rule" id="MF_01554"/>
    </source>
</evidence>
<dbReference type="PANTHER" id="PTHR42946:SF1">
    <property type="entry name" value="PHOSPHOGLUCOMUTASE (ALPHA-D-GLUCOSE-1,6-BISPHOSPHATE-DEPENDENT)"/>
    <property type="match status" value="1"/>
</dbReference>
<dbReference type="PRINTS" id="PR00509">
    <property type="entry name" value="PGMPMM"/>
</dbReference>
<comment type="similarity">
    <text evidence="1 6">Belongs to the phosphohexose mutase family.</text>
</comment>
<proteinExistence type="inferred from homology"/>
<dbReference type="InterPro" id="IPR005843">
    <property type="entry name" value="A-D-PHexomutase_C"/>
</dbReference>
<keyword evidence="4 6" id="KW-0460">Magnesium</keyword>
<comment type="catalytic activity">
    <reaction evidence="6">
        <text>alpha-D-glucosamine 1-phosphate = D-glucosamine 6-phosphate</text>
        <dbReference type="Rhea" id="RHEA:23424"/>
        <dbReference type="ChEBI" id="CHEBI:58516"/>
        <dbReference type="ChEBI" id="CHEBI:58725"/>
        <dbReference type="EC" id="5.4.2.10"/>
    </reaction>
</comment>
<dbReference type="SUPFAM" id="SSF55957">
    <property type="entry name" value="Phosphoglucomutase, C-terminal domain"/>
    <property type="match status" value="1"/>
</dbReference>
<dbReference type="GO" id="GO:0000287">
    <property type="term" value="F:magnesium ion binding"/>
    <property type="evidence" value="ECO:0007669"/>
    <property type="project" value="UniProtKB-UniRule"/>
</dbReference>
<dbReference type="GO" id="GO:0006048">
    <property type="term" value="P:UDP-N-acetylglucosamine biosynthetic process"/>
    <property type="evidence" value="ECO:0007669"/>
    <property type="project" value="TreeGrafter"/>
</dbReference>
<dbReference type="SUPFAM" id="SSF53738">
    <property type="entry name" value="Phosphoglucomutase, first 3 domains"/>
    <property type="match status" value="3"/>
</dbReference>
<dbReference type="InterPro" id="IPR005846">
    <property type="entry name" value="A-D-PHexomutase_a/b/a-III"/>
</dbReference>
<comment type="caution">
    <text evidence="11">The sequence shown here is derived from an EMBL/GenBank/DDBJ whole genome shotgun (WGS) entry which is preliminary data.</text>
</comment>
<dbReference type="Proteomes" id="UP000727993">
    <property type="component" value="Unassembled WGS sequence"/>
</dbReference>
<evidence type="ECO:0000259" key="9">
    <source>
        <dbReference type="Pfam" id="PF02879"/>
    </source>
</evidence>
<evidence type="ECO:0000259" key="10">
    <source>
        <dbReference type="Pfam" id="PF02880"/>
    </source>
</evidence>
<dbReference type="Gene3D" id="3.40.120.10">
    <property type="entry name" value="Alpha-D-Glucose-1,6-Bisphosphate, subunit A, domain 3"/>
    <property type="match status" value="3"/>
</dbReference>
<dbReference type="AlphaFoldDB" id="A0A936TF32"/>
<feature type="modified residue" description="Phosphoserine" evidence="6">
    <location>
        <position position="95"/>
    </location>
</feature>